<comment type="caution">
    <text evidence="2">The sequence shown here is derived from an EMBL/GenBank/DDBJ whole genome shotgun (WGS) entry which is preliminary data.</text>
</comment>
<organism evidence="2 3">
    <name type="scientific">Elysia crispata</name>
    <name type="common">lettuce slug</name>
    <dbReference type="NCBI Taxonomy" id="231223"/>
    <lineage>
        <taxon>Eukaryota</taxon>
        <taxon>Metazoa</taxon>
        <taxon>Spiralia</taxon>
        <taxon>Lophotrochozoa</taxon>
        <taxon>Mollusca</taxon>
        <taxon>Gastropoda</taxon>
        <taxon>Heterobranchia</taxon>
        <taxon>Euthyneura</taxon>
        <taxon>Panpulmonata</taxon>
        <taxon>Sacoglossa</taxon>
        <taxon>Placobranchoidea</taxon>
        <taxon>Plakobranchidae</taxon>
        <taxon>Elysia</taxon>
    </lineage>
</organism>
<evidence type="ECO:0000313" key="2">
    <source>
        <dbReference type="EMBL" id="KAK3787968.1"/>
    </source>
</evidence>
<proteinExistence type="predicted"/>
<accession>A0AAE1AHY2</accession>
<name>A0AAE1AHY2_9GAST</name>
<dbReference type="EMBL" id="JAWDGP010001817">
    <property type="protein sequence ID" value="KAK3787968.1"/>
    <property type="molecule type" value="Genomic_DNA"/>
</dbReference>
<gene>
    <name evidence="2" type="ORF">RRG08_003895</name>
</gene>
<sequence length="79" mass="8832">MFYSWPRSTGLLLLVALSFPFCSALNLTENNYQLKRGQRVSSGAFQKIEEITGPAVQETSEGIHDNFVRFTSDNTVACK</sequence>
<keyword evidence="3" id="KW-1185">Reference proteome</keyword>
<dbReference type="AlphaFoldDB" id="A0AAE1AHY2"/>
<reference evidence="2" key="1">
    <citation type="journal article" date="2023" name="G3 (Bethesda)">
        <title>A reference genome for the long-term kleptoplast-retaining sea slug Elysia crispata morphotype clarki.</title>
        <authorList>
            <person name="Eastman K.E."/>
            <person name="Pendleton A.L."/>
            <person name="Shaikh M.A."/>
            <person name="Suttiyut T."/>
            <person name="Ogas R."/>
            <person name="Tomko P."/>
            <person name="Gavelis G."/>
            <person name="Widhalm J.R."/>
            <person name="Wisecaver J.H."/>
        </authorList>
    </citation>
    <scope>NUCLEOTIDE SEQUENCE</scope>
    <source>
        <strain evidence="2">ECLA1</strain>
    </source>
</reference>
<evidence type="ECO:0000313" key="3">
    <source>
        <dbReference type="Proteomes" id="UP001283361"/>
    </source>
</evidence>
<feature type="signal peptide" evidence="1">
    <location>
        <begin position="1"/>
        <end position="24"/>
    </location>
</feature>
<evidence type="ECO:0000256" key="1">
    <source>
        <dbReference type="SAM" id="SignalP"/>
    </source>
</evidence>
<keyword evidence="1" id="KW-0732">Signal</keyword>
<feature type="chain" id="PRO_5042149207" evidence="1">
    <location>
        <begin position="25"/>
        <end position="79"/>
    </location>
</feature>
<dbReference type="Proteomes" id="UP001283361">
    <property type="component" value="Unassembled WGS sequence"/>
</dbReference>
<protein>
    <submittedName>
        <fullName evidence="2">Uncharacterized protein</fullName>
    </submittedName>
</protein>
<feature type="non-terminal residue" evidence="2">
    <location>
        <position position="1"/>
    </location>
</feature>